<feature type="region of interest" description="Disordered" evidence="1">
    <location>
        <begin position="689"/>
        <end position="710"/>
    </location>
</feature>
<evidence type="ECO:0000256" key="2">
    <source>
        <dbReference type="SAM" id="Phobius"/>
    </source>
</evidence>
<keyword evidence="2" id="KW-0472">Membrane</keyword>
<feature type="transmembrane region" description="Helical" evidence="2">
    <location>
        <begin position="450"/>
        <end position="471"/>
    </location>
</feature>
<dbReference type="EMBL" id="BONN01000007">
    <property type="protein sequence ID" value="GIG33393.1"/>
    <property type="molecule type" value="Genomic_DNA"/>
</dbReference>
<feature type="transmembrane region" description="Helical" evidence="2">
    <location>
        <begin position="372"/>
        <end position="396"/>
    </location>
</feature>
<dbReference type="AlphaFoldDB" id="A0A7Y9K0Q1"/>
<feature type="transmembrane region" description="Helical" evidence="2">
    <location>
        <begin position="835"/>
        <end position="857"/>
    </location>
</feature>
<keyword evidence="2" id="KW-0812">Transmembrane</keyword>
<evidence type="ECO:0000313" key="6">
    <source>
        <dbReference type="Proteomes" id="UP000618382"/>
    </source>
</evidence>
<sequence>MSAPAAVATAVRATTGGAALVARRRARRDAGLLAATAVLLLLTLVVALALPRIASRTADVAVRDAVRAAGPEADLVVRGLPPATTYGAPDHLSQAASDLRWLELRVGDVGPDVITLETPGFVTGTPQGTVLARFVHTGRPDVDDADGGVRWTSGEVPQTRPEPEEDEEDAPTAPPEPRVVEVGVAERTAAETGLAVGDEIVVTTATASGGARAVVTGLYTPIDPADPRWRTAPDALGPVRAPPAARAETAVALLVPAPAVRGLMAASAPAAVRASARTVVTTEGLTLAGALALRDDLAPHVGQGGRVETELVDVLAATGARLAAARAQASVLVAGLGTVGALCLVLAAGLLVDRRRTHLVAERARGAGLAGVALRAALESVPTAVLALGVALAVVLPVGGTGAPGVALLVALVAAAAPPVLAVTAAARAWSPRRVPADRRERARHAALAAARRVVVELTVALLAAGAVVAVRQRGLVPASGGEVDPLLAAAPVLLAAAAAVVVVRATPAAVGALRGVADRTRGLGATLALARAQGATTGVVAVLAGTVAVALVVLAGTVLHTVRVGQRDAAAALVVGDVRVDGALPARLADDLRAAPGVTHVAQGAQLPGRALGTRTGATATLLVVDAVELAAVRTSAGLPVDPALAALADAGAGAVPALLSPDLADRLEGVPLRLGVLDGSVDLELRGTTALTPDPGAPATDGRAAPVDAPDDDGLVVVDRAALAAATTAPAVDRLWAAGPGAEPAVTATDVDLQEGVEVTTRDGWWRAWSGSALTGGLTSLLAAGTALLLLDLVLVLVLVAVASAPARGRTLSALRTLGLDARTAAWATAGELAPLAAGALVGGTLIGLALPLLVGDALGLTLLTGEPQTAAVRWTPWPVALAAAATLAALAVAVVAEQAVRRRDRLGEVLRVGER</sequence>
<feature type="transmembrane region" description="Helical" evidence="2">
    <location>
        <begin position="331"/>
        <end position="352"/>
    </location>
</feature>
<dbReference type="Proteomes" id="UP000618382">
    <property type="component" value="Unassembled WGS sequence"/>
</dbReference>
<reference evidence="4 5" key="1">
    <citation type="submission" date="2020-07" db="EMBL/GenBank/DDBJ databases">
        <title>Sequencing the genomes of 1000 actinobacteria strains.</title>
        <authorList>
            <person name="Klenk H.-P."/>
        </authorList>
    </citation>
    <scope>NUCLEOTIDE SEQUENCE [LARGE SCALE GENOMIC DNA]</scope>
    <source>
        <strain evidence="4 5">DSM 24482</strain>
    </source>
</reference>
<comment type="caution">
    <text evidence="4">The sequence shown here is derived from an EMBL/GenBank/DDBJ whole genome shotgun (WGS) entry which is preliminary data.</text>
</comment>
<gene>
    <name evidence="4" type="ORF">BKA21_003064</name>
    <name evidence="3" type="ORF">Col01nite_25520</name>
</gene>
<evidence type="ECO:0000313" key="5">
    <source>
        <dbReference type="Proteomes" id="UP000577956"/>
    </source>
</evidence>
<protein>
    <submittedName>
        <fullName evidence="4">Putative ABC transport system permease protein</fullName>
    </submittedName>
</protein>
<accession>A0A7Y9K0Q1</accession>
<dbReference type="Proteomes" id="UP000577956">
    <property type="component" value="Unassembled WGS sequence"/>
</dbReference>
<feature type="transmembrane region" description="Helical" evidence="2">
    <location>
        <begin position="877"/>
        <end position="899"/>
    </location>
</feature>
<feature type="transmembrane region" description="Helical" evidence="2">
    <location>
        <begin position="535"/>
        <end position="560"/>
    </location>
</feature>
<organism evidence="4 5">
    <name type="scientific">Cellulomonas oligotrophica</name>
    <dbReference type="NCBI Taxonomy" id="931536"/>
    <lineage>
        <taxon>Bacteria</taxon>
        <taxon>Bacillati</taxon>
        <taxon>Actinomycetota</taxon>
        <taxon>Actinomycetes</taxon>
        <taxon>Micrococcales</taxon>
        <taxon>Cellulomonadaceae</taxon>
        <taxon>Cellulomonas</taxon>
    </lineage>
</organism>
<reference evidence="3 6" key="2">
    <citation type="submission" date="2021-01" db="EMBL/GenBank/DDBJ databases">
        <title>Whole genome shotgun sequence of Cellulomonas oligotrophica NBRC 109435.</title>
        <authorList>
            <person name="Komaki H."/>
            <person name="Tamura T."/>
        </authorList>
    </citation>
    <scope>NUCLEOTIDE SEQUENCE [LARGE SCALE GENOMIC DNA]</scope>
    <source>
        <strain evidence="3 6">NBRC 109435</strain>
    </source>
</reference>
<evidence type="ECO:0000313" key="4">
    <source>
        <dbReference type="EMBL" id="NYD87515.1"/>
    </source>
</evidence>
<feature type="transmembrane region" description="Helical" evidence="2">
    <location>
        <begin position="30"/>
        <end position="50"/>
    </location>
</feature>
<feature type="transmembrane region" description="Helical" evidence="2">
    <location>
        <begin position="408"/>
        <end position="430"/>
    </location>
</feature>
<feature type="transmembrane region" description="Helical" evidence="2">
    <location>
        <begin position="783"/>
        <end position="805"/>
    </location>
</feature>
<proteinExistence type="predicted"/>
<keyword evidence="6" id="KW-1185">Reference proteome</keyword>
<evidence type="ECO:0000313" key="3">
    <source>
        <dbReference type="EMBL" id="GIG33393.1"/>
    </source>
</evidence>
<feature type="region of interest" description="Disordered" evidence="1">
    <location>
        <begin position="138"/>
        <end position="179"/>
    </location>
</feature>
<dbReference type="EMBL" id="JACCBK010000001">
    <property type="protein sequence ID" value="NYD87515.1"/>
    <property type="molecule type" value="Genomic_DNA"/>
</dbReference>
<feature type="transmembrane region" description="Helical" evidence="2">
    <location>
        <begin position="491"/>
        <end position="514"/>
    </location>
</feature>
<keyword evidence="2" id="KW-1133">Transmembrane helix</keyword>
<evidence type="ECO:0000256" key="1">
    <source>
        <dbReference type="SAM" id="MobiDB-lite"/>
    </source>
</evidence>
<dbReference type="RefSeq" id="WP_140459840.1">
    <property type="nucleotide sequence ID" value="NZ_BONN01000007.1"/>
</dbReference>
<name>A0A7Y9K0Q1_9CELL</name>